<feature type="region of interest" description="Disordered" evidence="1">
    <location>
        <begin position="250"/>
        <end position="270"/>
    </location>
</feature>
<proteinExistence type="predicted"/>
<name>A0A6A6QYK1_9PEZI</name>
<feature type="region of interest" description="Disordered" evidence="1">
    <location>
        <begin position="1"/>
        <end position="27"/>
    </location>
</feature>
<dbReference type="EMBL" id="MU004187">
    <property type="protein sequence ID" value="KAF2496860.1"/>
    <property type="molecule type" value="Genomic_DNA"/>
</dbReference>
<gene>
    <name evidence="2" type="ORF">BU16DRAFT_537993</name>
</gene>
<organism evidence="2 3">
    <name type="scientific">Lophium mytilinum</name>
    <dbReference type="NCBI Taxonomy" id="390894"/>
    <lineage>
        <taxon>Eukaryota</taxon>
        <taxon>Fungi</taxon>
        <taxon>Dikarya</taxon>
        <taxon>Ascomycota</taxon>
        <taxon>Pezizomycotina</taxon>
        <taxon>Dothideomycetes</taxon>
        <taxon>Pleosporomycetidae</taxon>
        <taxon>Mytilinidiales</taxon>
        <taxon>Mytilinidiaceae</taxon>
        <taxon>Lophium</taxon>
    </lineage>
</organism>
<evidence type="ECO:0000313" key="2">
    <source>
        <dbReference type="EMBL" id="KAF2496860.1"/>
    </source>
</evidence>
<dbReference type="Proteomes" id="UP000799750">
    <property type="component" value="Unassembled WGS sequence"/>
</dbReference>
<dbReference type="OrthoDB" id="3795193at2759"/>
<feature type="compositionally biased region" description="Low complexity" evidence="1">
    <location>
        <begin position="439"/>
        <end position="450"/>
    </location>
</feature>
<feature type="compositionally biased region" description="Polar residues" evidence="1">
    <location>
        <begin position="429"/>
        <end position="438"/>
    </location>
</feature>
<evidence type="ECO:0000313" key="3">
    <source>
        <dbReference type="Proteomes" id="UP000799750"/>
    </source>
</evidence>
<feature type="compositionally biased region" description="Basic residues" evidence="1">
    <location>
        <begin position="452"/>
        <end position="463"/>
    </location>
</feature>
<sequence length="506" mass="56120">MLNGKPSKKQSQPPHGPDESFPSFPMSHVGRYEFEDSLAASDATRASPAPCSNPYAISGPTSGLHPAFAIEENVMLSVGRLDDYAQYATVDQASRSVALLVDQTRHFQESASLEVAAKTPNMTPHLTTSYSDPFSHAMSDNEWNYDDEAVNLNKFLEESATDALERANICLKAFAENKAIEISNVVRATRITPALNRALQKAHENLGFLASVQTDNDDYSQNNSSGSTAAETDQICSADTARLRRNCPRVLAGRGAPDDPTLPQTDDTRKADVRRIRDSMLNTIGVVDVGKHGVKHWMDKKYTSSDVEAWAWLVQETFEAFHVDGYCYPKYTFSTSGVNPDPELSYAERINTVCDMLARRKYYCTYVVNGDMIRIWWLAGNPKHVEARDPGNMRGNEKKRGFTKAGRELAEKKGTLMNQEAEAEDDTSTHPPTLLSNLTPTITPIVAAATRRSNRNLTVKRKRGQSEQGEEDEDHREMATNTGRNKRKASTRSATRLVSMAETAED</sequence>
<accession>A0A6A6QYK1</accession>
<evidence type="ECO:0000256" key="1">
    <source>
        <dbReference type="SAM" id="MobiDB-lite"/>
    </source>
</evidence>
<reference evidence="2" key="1">
    <citation type="journal article" date="2020" name="Stud. Mycol.">
        <title>101 Dothideomycetes genomes: a test case for predicting lifestyles and emergence of pathogens.</title>
        <authorList>
            <person name="Haridas S."/>
            <person name="Albert R."/>
            <person name="Binder M."/>
            <person name="Bloem J."/>
            <person name="Labutti K."/>
            <person name="Salamov A."/>
            <person name="Andreopoulos B."/>
            <person name="Baker S."/>
            <person name="Barry K."/>
            <person name="Bills G."/>
            <person name="Bluhm B."/>
            <person name="Cannon C."/>
            <person name="Castanera R."/>
            <person name="Culley D."/>
            <person name="Daum C."/>
            <person name="Ezra D."/>
            <person name="Gonzalez J."/>
            <person name="Henrissat B."/>
            <person name="Kuo A."/>
            <person name="Liang C."/>
            <person name="Lipzen A."/>
            <person name="Lutzoni F."/>
            <person name="Magnuson J."/>
            <person name="Mondo S."/>
            <person name="Nolan M."/>
            <person name="Ohm R."/>
            <person name="Pangilinan J."/>
            <person name="Park H.-J."/>
            <person name="Ramirez L."/>
            <person name="Alfaro M."/>
            <person name="Sun H."/>
            <person name="Tritt A."/>
            <person name="Yoshinaga Y."/>
            <person name="Zwiers L.-H."/>
            <person name="Turgeon B."/>
            <person name="Goodwin S."/>
            <person name="Spatafora J."/>
            <person name="Crous P."/>
            <person name="Grigoriev I."/>
        </authorList>
    </citation>
    <scope>NUCLEOTIDE SEQUENCE</scope>
    <source>
        <strain evidence="2">CBS 269.34</strain>
    </source>
</reference>
<keyword evidence="3" id="KW-1185">Reference proteome</keyword>
<feature type="region of interest" description="Disordered" evidence="1">
    <location>
        <begin position="414"/>
        <end position="506"/>
    </location>
</feature>
<protein>
    <submittedName>
        <fullName evidence="2">Uncharacterized protein</fullName>
    </submittedName>
</protein>
<dbReference type="AlphaFoldDB" id="A0A6A6QYK1"/>